<protein>
    <submittedName>
        <fullName evidence="1">Multidrug effflux MFS transporter</fullName>
    </submittedName>
</protein>
<dbReference type="InterPro" id="IPR004812">
    <property type="entry name" value="Efflux_drug-R_Bcr/CmlA"/>
</dbReference>
<dbReference type="InterPro" id="IPR011701">
    <property type="entry name" value="MFS"/>
</dbReference>
<gene>
    <name evidence="1" type="ORF">ABVT43_09175</name>
</gene>
<evidence type="ECO:0000313" key="2">
    <source>
        <dbReference type="Proteomes" id="UP001548189"/>
    </source>
</evidence>
<comment type="caution">
    <text evidence="1">The sequence shown here is derived from an EMBL/GenBank/DDBJ whole genome shotgun (WGS) entry which is preliminary data.</text>
</comment>
<proteinExistence type="predicted"/>
<name>A0ABV2BTM8_9GAMM</name>
<dbReference type="CDD" id="cd17320">
    <property type="entry name" value="MFS_MdfA_MDR_like"/>
    <property type="match status" value="1"/>
</dbReference>
<dbReference type="EMBL" id="JBEVCJ010000008">
    <property type="protein sequence ID" value="MET1255294.1"/>
    <property type="molecule type" value="Genomic_DNA"/>
</dbReference>
<dbReference type="InterPro" id="IPR020846">
    <property type="entry name" value="MFS_dom"/>
</dbReference>
<dbReference type="PROSITE" id="PS50850">
    <property type="entry name" value="MFS"/>
    <property type="match status" value="1"/>
</dbReference>
<evidence type="ECO:0000313" key="1">
    <source>
        <dbReference type="EMBL" id="MET1255294.1"/>
    </source>
</evidence>
<reference evidence="1 2" key="1">
    <citation type="submission" date="2024-06" db="EMBL/GenBank/DDBJ databases">
        <authorList>
            <person name="Li F."/>
        </authorList>
    </citation>
    <scope>NUCLEOTIDE SEQUENCE [LARGE SCALE GENOMIC DNA]</scope>
    <source>
        <strain evidence="1 2">GXAS 311</strain>
    </source>
</reference>
<dbReference type="Proteomes" id="UP001548189">
    <property type="component" value="Unassembled WGS sequence"/>
</dbReference>
<dbReference type="Gene3D" id="1.20.1720.10">
    <property type="entry name" value="Multidrug resistance protein D"/>
    <property type="match status" value="1"/>
</dbReference>
<keyword evidence="2" id="KW-1185">Reference proteome</keyword>
<dbReference type="PANTHER" id="PTHR23502">
    <property type="entry name" value="MAJOR FACILITATOR SUPERFAMILY"/>
    <property type="match status" value="1"/>
</dbReference>
<sequence>MRILALFAAIFAITPLAIDMYLPALPLLAVSFESPIEIVQNSLSVFLAGFGFGMFIFGPLADHFGRRPLLIGGLLGSSLCSFALAWVSNIELFLVLRFLQAFLGGAATVVIPGAIREIYEKDTAKGLSYVSMIMMIAPMIAPAIGGYILTFAQWPLIFEVLGVYSAVMLVLAILFFPQPKKANIEIEEQNEANHSTATQKPLSFIRRYHRVLSARHCHGFLVISMTLAVMFFTYITSVSFLYLEIFEFSEQQFSLLFALNVGGLMLGNWINTRLVPVWGSPRILKLAGWLLLVASILFLLLMVNEANPYAIIAVFMTIIAVVAIMSTNTDAIILQQFKEHAGTATAVIGTFRYGCGALAGPILAFAFDGTGNPIAYLLLTGTLIVFITVQFNVGIKSSLTNDESSKLNQC</sequence>
<accession>A0ABV2BTM8</accession>
<dbReference type="InterPro" id="IPR036259">
    <property type="entry name" value="MFS_trans_sf"/>
</dbReference>
<organism evidence="1 2">
    <name type="scientific">Aliikangiella maris</name>
    <dbReference type="NCBI Taxonomy" id="3162458"/>
    <lineage>
        <taxon>Bacteria</taxon>
        <taxon>Pseudomonadati</taxon>
        <taxon>Pseudomonadota</taxon>
        <taxon>Gammaproteobacteria</taxon>
        <taxon>Oceanospirillales</taxon>
        <taxon>Pleioneaceae</taxon>
        <taxon>Aliikangiella</taxon>
    </lineage>
</organism>
<dbReference type="SUPFAM" id="SSF103473">
    <property type="entry name" value="MFS general substrate transporter"/>
    <property type="match status" value="1"/>
</dbReference>
<dbReference type="NCBIfam" id="TIGR00710">
    <property type="entry name" value="efflux_Bcr_CflA"/>
    <property type="match status" value="1"/>
</dbReference>
<dbReference type="PANTHER" id="PTHR23502:SF132">
    <property type="entry name" value="POLYAMINE TRANSPORTER 2-RELATED"/>
    <property type="match status" value="1"/>
</dbReference>
<dbReference type="Pfam" id="PF07690">
    <property type="entry name" value="MFS_1"/>
    <property type="match status" value="1"/>
</dbReference>